<reference evidence="2 3" key="1">
    <citation type="submission" date="2019-05" db="EMBL/GenBank/DDBJ databases">
        <title>Pseudorhodobacter turbinis sp. nov., isolated from the gut of the Korean turban shell.</title>
        <authorList>
            <person name="Jeong Y.-S."/>
            <person name="Kang W.-R."/>
            <person name="Bae J.-W."/>
        </authorList>
    </citation>
    <scope>NUCLEOTIDE SEQUENCE [LARGE SCALE GENOMIC DNA]</scope>
    <source>
        <strain evidence="2 3">S12M18</strain>
    </source>
</reference>
<dbReference type="InterPro" id="IPR009492">
    <property type="entry name" value="TniQ"/>
</dbReference>
<evidence type="ECO:0000313" key="2">
    <source>
        <dbReference type="EMBL" id="QCO54441.1"/>
    </source>
</evidence>
<name>A0A4P8EC67_9RHOB</name>
<accession>A0A4P8EC67</accession>
<keyword evidence="3" id="KW-1185">Reference proteome</keyword>
<feature type="domain" description="TniQ" evidence="1">
    <location>
        <begin position="8"/>
        <end position="141"/>
    </location>
</feature>
<gene>
    <name evidence="2" type="ORF">EOK75_00560</name>
</gene>
<evidence type="ECO:0000259" key="1">
    <source>
        <dbReference type="Pfam" id="PF06527"/>
    </source>
</evidence>
<dbReference type="KEGG" id="pseb:EOK75_00560"/>
<proteinExistence type="predicted"/>
<dbReference type="OrthoDB" id="7595282at2"/>
<protein>
    <recommendedName>
        <fullName evidence="1">TniQ domain-containing protein</fullName>
    </recommendedName>
</protein>
<dbReference type="EMBL" id="CP039964">
    <property type="protein sequence ID" value="QCO54441.1"/>
    <property type="molecule type" value="Genomic_DNA"/>
</dbReference>
<dbReference type="AlphaFoldDB" id="A0A4P8EC67"/>
<dbReference type="RefSeq" id="WP_137192125.1">
    <property type="nucleotide sequence ID" value="NZ_CP039964.1"/>
</dbReference>
<evidence type="ECO:0000313" key="3">
    <source>
        <dbReference type="Proteomes" id="UP000298631"/>
    </source>
</evidence>
<dbReference type="Proteomes" id="UP000298631">
    <property type="component" value="Chromosome"/>
</dbReference>
<dbReference type="Pfam" id="PF06527">
    <property type="entry name" value="TniQ"/>
    <property type="match status" value="1"/>
</dbReference>
<sequence length="336" mass="37991">MKGGLFPRLAFSPDESHLSWAGRLAAFHTKGGVEAFLRDMHIPTFAFFGGHAEFVQRLCYLADQDPEPLLRNTILRSSSYRFSLNDEVFSSDFLMGQMTKFCPKCLLEDDGNGERSDAQRRDRLLWRFRSVFVCPIHQIYLMSDGQPGDWKSDLSVRVPLSTSNLELLSNNSETVQPSPLESYLIGRMSGARGPDWLDGQTLEQAIRSTEMLGAVMEFGYRVNTDEMTIAQAQHAGSAGWEWTSRGEEGLRAAFQILQAATPREMTARDRHPGHAFGELYHWLAPETDHNDRGPTRDVLRQHIIETEPITTNLKILGVKVNRNGIKPQKQIPTRQT</sequence>
<organism evidence="2 3">
    <name type="scientific">Pseudorhodobacter turbinis</name>
    <dbReference type="NCBI Taxonomy" id="2500533"/>
    <lineage>
        <taxon>Bacteria</taxon>
        <taxon>Pseudomonadati</taxon>
        <taxon>Pseudomonadota</taxon>
        <taxon>Alphaproteobacteria</taxon>
        <taxon>Rhodobacterales</taxon>
        <taxon>Paracoccaceae</taxon>
        <taxon>Pseudorhodobacter</taxon>
    </lineage>
</organism>